<dbReference type="UniPathway" id="UPA00113">
    <property type="reaction ID" value="UER00529"/>
</dbReference>
<dbReference type="InterPro" id="IPR039143">
    <property type="entry name" value="GNPNAT1-like"/>
</dbReference>
<name>A0A1V8SDD6_9PEZI</name>
<dbReference type="GO" id="GO:0006048">
    <property type="term" value="P:UDP-N-acetylglucosamine biosynthetic process"/>
    <property type="evidence" value="ECO:0007669"/>
    <property type="project" value="UniProtKB-UniRule"/>
</dbReference>
<comment type="pathway">
    <text evidence="8">Nucleotide-sugar biosynthesis; UDP-N-acetyl-alpha-D-glucosamine biosynthesis; N-acetyl-alpha-D-glucosamine 1-phosphate from alpha-D-glucosamine 6-phosphate (route I): step 1/2.</text>
</comment>
<dbReference type="PANTHER" id="PTHR13355:SF11">
    <property type="entry name" value="GLUCOSAMINE 6-PHOSPHATE N-ACETYLTRANSFERASE"/>
    <property type="match status" value="1"/>
</dbReference>
<dbReference type="Gene3D" id="3.40.630.30">
    <property type="match status" value="1"/>
</dbReference>
<organism evidence="10 11">
    <name type="scientific">Cryoendolithus antarcticus</name>
    <dbReference type="NCBI Taxonomy" id="1507870"/>
    <lineage>
        <taxon>Eukaryota</taxon>
        <taxon>Fungi</taxon>
        <taxon>Dikarya</taxon>
        <taxon>Ascomycota</taxon>
        <taxon>Pezizomycotina</taxon>
        <taxon>Dothideomycetes</taxon>
        <taxon>Dothideomycetidae</taxon>
        <taxon>Cladosporiales</taxon>
        <taxon>Cladosporiaceae</taxon>
        <taxon>Cryoendolithus</taxon>
    </lineage>
</organism>
<evidence type="ECO:0000259" key="9">
    <source>
        <dbReference type="PROSITE" id="PS51186"/>
    </source>
</evidence>
<comment type="catalytic activity">
    <reaction evidence="8">
        <text>D-glucosamine 6-phosphate + acetyl-CoA = N-acetyl-D-glucosamine 6-phosphate + CoA + H(+)</text>
        <dbReference type="Rhea" id="RHEA:10292"/>
        <dbReference type="ChEBI" id="CHEBI:15378"/>
        <dbReference type="ChEBI" id="CHEBI:57287"/>
        <dbReference type="ChEBI" id="CHEBI:57288"/>
        <dbReference type="ChEBI" id="CHEBI:57513"/>
        <dbReference type="ChEBI" id="CHEBI:58725"/>
        <dbReference type="EC" id="2.3.1.4"/>
    </reaction>
</comment>
<evidence type="ECO:0000256" key="6">
    <source>
        <dbReference type="ARBA" id="ARBA00023136"/>
    </source>
</evidence>
<dbReference type="EC" id="2.3.1.4" evidence="8"/>
<dbReference type="SUPFAM" id="SSF55729">
    <property type="entry name" value="Acyl-CoA N-acyltransferases (Nat)"/>
    <property type="match status" value="1"/>
</dbReference>
<keyword evidence="11" id="KW-1185">Reference proteome</keyword>
<evidence type="ECO:0000256" key="4">
    <source>
        <dbReference type="ARBA" id="ARBA00022679"/>
    </source>
</evidence>
<dbReference type="PROSITE" id="PS51186">
    <property type="entry name" value="GNAT"/>
    <property type="match status" value="1"/>
</dbReference>
<protein>
    <recommendedName>
        <fullName evidence="8">Glucosamine 6-phosphate N-acetyltransferase</fullName>
        <ecNumber evidence="8">2.3.1.4</ecNumber>
    </recommendedName>
</protein>
<keyword evidence="7 8" id="KW-0012">Acyltransferase</keyword>
<reference evidence="11" key="1">
    <citation type="submission" date="2017-03" db="EMBL/GenBank/DDBJ databases">
        <title>Genomes of endolithic fungi from Antarctica.</title>
        <authorList>
            <person name="Coleine C."/>
            <person name="Masonjones S."/>
            <person name="Stajich J.E."/>
        </authorList>
    </citation>
    <scope>NUCLEOTIDE SEQUENCE [LARGE SCALE GENOMIC DNA]</scope>
    <source>
        <strain evidence="11">CCFEE 5527</strain>
    </source>
</reference>
<dbReference type="STRING" id="1507870.A0A1V8SDD6"/>
<evidence type="ECO:0000313" key="10">
    <source>
        <dbReference type="EMBL" id="OQN97057.1"/>
    </source>
</evidence>
<comment type="subcellular location">
    <subcellularLocation>
        <location evidence="1">Endomembrane system</location>
        <topology evidence="1">Peripheral membrane protein</topology>
    </subcellularLocation>
    <subcellularLocation>
        <location evidence="2">Endoplasmic reticulum membrane</location>
    </subcellularLocation>
</comment>
<dbReference type="OrthoDB" id="10039976at2759"/>
<evidence type="ECO:0000256" key="5">
    <source>
        <dbReference type="ARBA" id="ARBA00022824"/>
    </source>
</evidence>
<evidence type="ECO:0000256" key="1">
    <source>
        <dbReference type="ARBA" id="ARBA00004184"/>
    </source>
</evidence>
<gene>
    <name evidence="10" type="ORF">B0A48_16861</name>
</gene>
<evidence type="ECO:0000256" key="8">
    <source>
        <dbReference type="RuleBase" id="RU365086"/>
    </source>
</evidence>
<dbReference type="CDD" id="cd04301">
    <property type="entry name" value="NAT_SF"/>
    <property type="match status" value="1"/>
</dbReference>
<dbReference type="PANTHER" id="PTHR13355">
    <property type="entry name" value="GLUCOSAMINE 6-PHOSPHATE N-ACETYLTRANSFERASE"/>
    <property type="match status" value="1"/>
</dbReference>
<dbReference type="EMBL" id="NAJO01000058">
    <property type="protein sequence ID" value="OQN97057.1"/>
    <property type="molecule type" value="Genomic_DNA"/>
</dbReference>
<keyword evidence="5" id="KW-0256">Endoplasmic reticulum</keyword>
<dbReference type="InParanoid" id="A0A1V8SDD6"/>
<keyword evidence="6" id="KW-0472">Membrane</keyword>
<dbReference type="GO" id="GO:0005789">
    <property type="term" value="C:endoplasmic reticulum membrane"/>
    <property type="evidence" value="ECO:0007669"/>
    <property type="project" value="UniProtKB-SubCell"/>
</dbReference>
<dbReference type="Proteomes" id="UP000192596">
    <property type="component" value="Unassembled WGS sequence"/>
</dbReference>
<dbReference type="FunCoup" id="A0A1V8SDD6">
    <property type="interactions" value="754"/>
</dbReference>
<dbReference type="InterPro" id="IPR016181">
    <property type="entry name" value="Acyl_CoA_acyltransferase"/>
</dbReference>
<sequence>MATALDQDSNSLFSTSLISPAVSEALPTGYSVRPLERSDFEAGFLNVLRVLTTVGDVQKEEFEKRFDEMKAGSGYHVLVILDGEEKIVGTGALVVEKKFIHSLGLVGHIEDIAVTKDQQGKKLGLRIIQALDYVAEHVGCYKTILDCSEANEGFYVKCGFKRAGLEMAHYYEGNSKK</sequence>
<evidence type="ECO:0000256" key="2">
    <source>
        <dbReference type="ARBA" id="ARBA00004586"/>
    </source>
</evidence>
<proteinExistence type="inferred from homology"/>
<dbReference type="Pfam" id="PF00583">
    <property type="entry name" value="Acetyltransf_1"/>
    <property type="match status" value="1"/>
</dbReference>
<keyword evidence="4 8" id="KW-0808">Transferase</keyword>
<dbReference type="InterPro" id="IPR000182">
    <property type="entry name" value="GNAT_dom"/>
</dbReference>
<dbReference type="AlphaFoldDB" id="A0A1V8SDD6"/>
<accession>A0A1V8SDD6</accession>
<evidence type="ECO:0000256" key="3">
    <source>
        <dbReference type="ARBA" id="ARBA00011738"/>
    </source>
</evidence>
<comment type="similarity">
    <text evidence="8">Belongs to the acetyltransferase family. GNA1 subfamily.</text>
</comment>
<dbReference type="FunFam" id="3.40.630.30:FF:000048">
    <property type="entry name" value="Glucosamine 6-phosphate N-acetyltransferase"/>
    <property type="match status" value="1"/>
</dbReference>
<comment type="subunit">
    <text evidence="3">Homodimer.</text>
</comment>
<evidence type="ECO:0000313" key="11">
    <source>
        <dbReference type="Proteomes" id="UP000192596"/>
    </source>
</evidence>
<evidence type="ECO:0000256" key="7">
    <source>
        <dbReference type="ARBA" id="ARBA00023315"/>
    </source>
</evidence>
<comment type="caution">
    <text evidence="10">The sequence shown here is derived from an EMBL/GenBank/DDBJ whole genome shotgun (WGS) entry which is preliminary data.</text>
</comment>
<dbReference type="GO" id="GO:0004343">
    <property type="term" value="F:glucosamine 6-phosphate N-acetyltransferase activity"/>
    <property type="evidence" value="ECO:0007669"/>
    <property type="project" value="UniProtKB-UniRule"/>
</dbReference>
<feature type="domain" description="N-acetyltransferase" evidence="9">
    <location>
        <begin position="30"/>
        <end position="177"/>
    </location>
</feature>